<evidence type="ECO:0000256" key="1">
    <source>
        <dbReference type="PROSITE-ProRule" id="PRU00023"/>
    </source>
</evidence>
<dbReference type="Proteomes" id="UP000663834">
    <property type="component" value="Unassembled WGS sequence"/>
</dbReference>
<feature type="domain" description="SOCS box" evidence="3">
    <location>
        <begin position="361"/>
        <end position="404"/>
    </location>
</feature>
<feature type="region of interest" description="Disordered" evidence="2">
    <location>
        <begin position="33"/>
        <end position="124"/>
    </location>
</feature>
<dbReference type="SMART" id="SM00248">
    <property type="entry name" value="ANK"/>
    <property type="match status" value="3"/>
</dbReference>
<organism evidence="4 5">
    <name type="scientific">Rotaria magnacalcarata</name>
    <dbReference type="NCBI Taxonomy" id="392030"/>
    <lineage>
        <taxon>Eukaryota</taxon>
        <taxon>Metazoa</taxon>
        <taxon>Spiralia</taxon>
        <taxon>Gnathifera</taxon>
        <taxon>Rotifera</taxon>
        <taxon>Eurotatoria</taxon>
        <taxon>Bdelloidea</taxon>
        <taxon>Philodinida</taxon>
        <taxon>Philodinidae</taxon>
        <taxon>Rotaria</taxon>
    </lineage>
</organism>
<evidence type="ECO:0000313" key="4">
    <source>
        <dbReference type="EMBL" id="CAF1555880.1"/>
    </source>
</evidence>
<sequence length="404" mass="45957">MLTRARSLFSRVFSLDTPSSQIRLDDVVDDIGDDTSDDNDIDNVVDDDIDNSTNGVDNDDDDDDENDGLSDSDNDWSNESRQASTTNTKIKGKYERQINEFPSNSAATSKTKSNMNYARSHEKSKQNRLLSAMQVATSRCNVESMKKLLNNFEIDINHRDQYGMSYLEHAILMGSFDMVNLLVRYGCDLYQGDSSGHSYLYVAIETTTNKSLPIIRLLLETNCACLRLMDIVSLTAPQQLIYINSQDFLLLNAHLLFILKYHMRRMVLSDVLNLVTYLITTNILLCKNDEHYGLSSCTKTALNRFNNDYVHLFVKTLGAKHALKLEHKLNNLQTSVPSSTLIPLVHDNVQPYVNRINELVKQIPELKHLCRLLIRQNLKNLKSSTLESVSLSVKLQDYLLYTPI</sequence>
<dbReference type="InterPro" id="IPR001496">
    <property type="entry name" value="SOCS_box"/>
</dbReference>
<evidence type="ECO:0000259" key="3">
    <source>
        <dbReference type="PROSITE" id="PS50225"/>
    </source>
</evidence>
<protein>
    <recommendedName>
        <fullName evidence="3">SOCS box domain-containing protein</fullName>
    </recommendedName>
</protein>
<feature type="compositionally biased region" description="Acidic residues" evidence="2">
    <location>
        <begin position="57"/>
        <end position="76"/>
    </location>
</feature>
<dbReference type="OrthoDB" id="194358at2759"/>
<dbReference type="Gene3D" id="1.25.40.20">
    <property type="entry name" value="Ankyrin repeat-containing domain"/>
    <property type="match status" value="1"/>
</dbReference>
<evidence type="ECO:0000256" key="2">
    <source>
        <dbReference type="SAM" id="MobiDB-lite"/>
    </source>
</evidence>
<comment type="caution">
    <text evidence="4">The sequence shown here is derived from an EMBL/GenBank/DDBJ whole genome shotgun (WGS) entry which is preliminary data.</text>
</comment>
<feature type="repeat" description="ANK" evidence="1">
    <location>
        <begin position="162"/>
        <end position="194"/>
    </location>
</feature>
<feature type="compositionally biased region" description="Acidic residues" evidence="2">
    <location>
        <begin position="33"/>
        <end position="50"/>
    </location>
</feature>
<proteinExistence type="predicted"/>
<dbReference type="InterPro" id="IPR002110">
    <property type="entry name" value="Ankyrin_rpt"/>
</dbReference>
<dbReference type="PROSITE" id="PS50225">
    <property type="entry name" value="SOCS"/>
    <property type="match status" value="1"/>
</dbReference>
<dbReference type="AlphaFoldDB" id="A0A815XCE0"/>
<keyword evidence="1" id="KW-0040">ANK repeat</keyword>
<reference evidence="4" key="1">
    <citation type="submission" date="2021-02" db="EMBL/GenBank/DDBJ databases">
        <authorList>
            <person name="Nowell W R."/>
        </authorList>
    </citation>
    <scope>NUCLEOTIDE SEQUENCE</scope>
</reference>
<feature type="compositionally biased region" description="Polar residues" evidence="2">
    <location>
        <begin position="100"/>
        <end position="117"/>
    </location>
</feature>
<dbReference type="InterPro" id="IPR036036">
    <property type="entry name" value="SOCS_box-like_dom_sf"/>
</dbReference>
<evidence type="ECO:0000313" key="5">
    <source>
        <dbReference type="Proteomes" id="UP000663834"/>
    </source>
</evidence>
<dbReference type="PROSITE" id="PS50088">
    <property type="entry name" value="ANK_REPEAT"/>
    <property type="match status" value="1"/>
</dbReference>
<dbReference type="EMBL" id="CAJNOW010009149">
    <property type="protein sequence ID" value="CAF1555880.1"/>
    <property type="molecule type" value="Genomic_DNA"/>
</dbReference>
<accession>A0A815XCE0</accession>
<feature type="compositionally biased region" description="Polar residues" evidence="2">
    <location>
        <begin position="77"/>
        <end position="89"/>
    </location>
</feature>
<dbReference type="GO" id="GO:0035556">
    <property type="term" value="P:intracellular signal transduction"/>
    <property type="evidence" value="ECO:0007669"/>
    <property type="project" value="InterPro"/>
</dbReference>
<dbReference type="Pfam" id="PF12796">
    <property type="entry name" value="Ank_2"/>
    <property type="match status" value="1"/>
</dbReference>
<name>A0A815XCE0_9BILA</name>
<dbReference type="SUPFAM" id="SSF48403">
    <property type="entry name" value="Ankyrin repeat"/>
    <property type="match status" value="1"/>
</dbReference>
<gene>
    <name evidence="4" type="ORF">KQP761_LOCUS18000</name>
</gene>
<dbReference type="SUPFAM" id="SSF158235">
    <property type="entry name" value="SOCS box-like"/>
    <property type="match status" value="1"/>
</dbReference>
<dbReference type="InterPro" id="IPR036770">
    <property type="entry name" value="Ankyrin_rpt-contain_sf"/>
</dbReference>